<organism evidence="11 12">
    <name type="scientific">Legionella massiliensis</name>
    <dbReference type="NCBI Taxonomy" id="1034943"/>
    <lineage>
        <taxon>Bacteria</taxon>
        <taxon>Pseudomonadati</taxon>
        <taxon>Pseudomonadota</taxon>
        <taxon>Gammaproteobacteria</taxon>
        <taxon>Legionellales</taxon>
        <taxon>Legionellaceae</taxon>
        <taxon>Legionella</taxon>
    </lineage>
</organism>
<dbReference type="eggNOG" id="COG0477">
    <property type="taxonomic scope" value="Bacteria"/>
</dbReference>
<reference evidence="11 12" key="1">
    <citation type="submission" date="2014-06" db="EMBL/GenBank/DDBJ databases">
        <authorList>
            <person name="Urmite Genomes Urmite Genomes"/>
        </authorList>
    </citation>
    <scope>NUCLEOTIDE SEQUENCE [LARGE SCALE GENOMIC DNA]</scope>
</reference>
<dbReference type="InterPro" id="IPR020846">
    <property type="entry name" value="MFS_dom"/>
</dbReference>
<dbReference type="InterPro" id="IPR005829">
    <property type="entry name" value="Sugar_transporter_CS"/>
</dbReference>
<feature type="transmembrane region" description="Helical" evidence="9">
    <location>
        <begin position="328"/>
        <end position="350"/>
    </location>
</feature>
<dbReference type="InterPro" id="IPR036259">
    <property type="entry name" value="MFS_trans_sf"/>
</dbReference>
<feature type="transmembrane region" description="Helical" evidence="9">
    <location>
        <begin position="81"/>
        <end position="102"/>
    </location>
</feature>
<dbReference type="Proteomes" id="UP000044071">
    <property type="component" value="Unassembled WGS sequence"/>
</dbReference>
<feature type="transmembrane region" description="Helical" evidence="9">
    <location>
        <begin position="181"/>
        <end position="200"/>
    </location>
</feature>
<dbReference type="PROSITE" id="PS00217">
    <property type="entry name" value="SUGAR_TRANSPORT_2"/>
    <property type="match status" value="1"/>
</dbReference>
<keyword evidence="3" id="KW-0813">Transport</keyword>
<keyword evidence="8 9" id="KW-0472">Membrane</keyword>
<feature type="transmembrane region" description="Helical" evidence="9">
    <location>
        <begin position="235"/>
        <end position="257"/>
    </location>
</feature>
<dbReference type="PROSITE" id="PS50850">
    <property type="entry name" value="MFS"/>
    <property type="match status" value="1"/>
</dbReference>
<feature type="transmembrane region" description="Helical" evidence="9">
    <location>
        <begin position="362"/>
        <end position="388"/>
    </location>
</feature>
<evidence type="ECO:0000256" key="4">
    <source>
        <dbReference type="ARBA" id="ARBA00022475"/>
    </source>
</evidence>
<keyword evidence="5 9" id="KW-0812">Transmembrane</keyword>
<evidence type="ECO:0000256" key="1">
    <source>
        <dbReference type="ARBA" id="ARBA00004651"/>
    </source>
</evidence>
<dbReference type="Gene3D" id="1.20.1250.20">
    <property type="entry name" value="MFS general substrate transporter like domains"/>
    <property type="match status" value="2"/>
</dbReference>
<evidence type="ECO:0000256" key="8">
    <source>
        <dbReference type="ARBA" id="ARBA00023136"/>
    </source>
</evidence>
<evidence type="ECO:0000313" key="11">
    <source>
        <dbReference type="EMBL" id="CDZ77747.1"/>
    </source>
</evidence>
<evidence type="ECO:0000256" key="3">
    <source>
        <dbReference type="ARBA" id="ARBA00022448"/>
    </source>
</evidence>
<feature type="transmembrane region" description="Helical" evidence="9">
    <location>
        <begin position="45"/>
        <end position="69"/>
    </location>
</feature>
<dbReference type="InterPro" id="IPR051084">
    <property type="entry name" value="H+-coupled_symporters"/>
</dbReference>
<dbReference type="AlphaFoldDB" id="A0A078KXH9"/>
<dbReference type="InterPro" id="IPR011701">
    <property type="entry name" value="MFS"/>
</dbReference>
<protein>
    <submittedName>
        <fullName evidence="11">Proline porter II</fullName>
    </submittedName>
</protein>
<dbReference type="PANTHER" id="PTHR43528:SF1">
    <property type="entry name" value="ALPHA-KETOGLUTARATE PERMEASE"/>
    <property type="match status" value="1"/>
</dbReference>
<accession>A0A078KXH9</accession>
<sequence>MMTREQFNIVKLTALGGMLEFYDFTIYALFAPYLSYHFFTNTSPLIGLINTFAVFALGYFARPIGGLFFGHLGDRFGRKSAFSLAVFIMSIATLLMGCLPSYQTAGIISPLALIILRLVQGFSVGGEIPGAAIFIIEHVPQTRRGFAIGFVFMCITLGNTLGAGIGLLLTTFIDQQQMMSWGWRIPFVLGFLLGIVSYLIRRKSIETPAFIAMKHNEEIQRIPALVLLRKSRKKLLTCFILTALPASIISLFLYLPTYLINTAKIAVSYVYWVNFIGFLSFSLMTLLFGWLSDFLPRKKLLVSGALSLLVFSYSLFEQLTTVGEPFIWFFVLGFALLGGMINASYVVFIVESFPTSLRYSGVGLSYSLGIALFGGIAPLAFTGLLQLLTIKEAPAFYLLGCATLTLAGAFVLSKSSSSTVRAEEAFRPSRSLSQ</sequence>
<evidence type="ECO:0000256" key="7">
    <source>
        <dbReference type="ARBA" id="ARBA00022989"/>
    </source>
</evidence>
<keyword evidence="4" id="KW-1003">Cell membrane</keyword>
<dbReference type="GO" id="GO:0005886">
    <property type="term" value="C:plasma membrane"/>
    <property type="evidence" value="ECO:0007669"/>
    <property type="project" value="UniProtKB-SubCell"/>
</dbReference>
<keyword evidence="12" id="KW-1185">Reference proteome</keyword>
<dbReference type="EMBL" id="CCSB01000002">
    <property type="protein sequence ID" value="CDZ77747.1"/>
    <property type="molecule type" value="Genomic_DNA"/>
</dbReference>
<dbReference type="Pfam" id="PF07690">
    <property type="entry name" value="MFS_1"/>
    <property type="match status" value="1"/>
</dbReference>
<comment type="similarity">
    <text evidence="2">Belongs to the major facilitator superfamily. Metabolite:H+ Symporter (MHS) family (TC 2.A.1.6) family.</text>
</comment>
<feature type="transmembrane region" description="Helical" evidence="9">
    <location>
        <begin position="300"/>
        <end position="316"/>
    </location>
</feature>
<feature type="transmembrane region" description="Helical" evidence="9">
    <location>
        <begin position="394"/>
        <end position="412"/>
    </location>
</feature>
<dbReference type="OrthoDB" id="3690818at2"/>
<evidence type="ECO:0000256" key="5">
    <source>
        <dbReference type="ARBA" id="ARBA00022692"/>
    </source>
</evidence>
<dbReference type="PANTHER" id="PTHR43528">
    <property type="entry name" value="ALPHA-KETOGLUTARATE PERMEASE"/>
    <property type="match status" value="1"/>
</dbReference>
<evidence type="ECO:0000256" key="2">
    <source>
        <dbReference type="ARBA" id="ARBA00008240"/>
    </source>
</evidence>
<proteinExistence type="inferred from homology"/>
<evidence type="ECO:0000256" key="6">
    <source>
        <dbReference type="ARBA" id="ARBA00022847"/>
    </source>
</evidence>
<feature type="transmembrane region" description="Helical" evidence="9">
    <location>
        <begin position="114"/>
        <end position="136"/>
    </location>
</feature>
<keyword evidence="6" id="KW-0769">Symport</keyword>
<evidence type="ECO:0000256" key="9">
    <source>
        <dbReference type="SAM" id="Phobius"/>
    </source>
</evidence>
<keyword evidence="7 9" id="KW-1133">Transmembrane helix</keyword>
<dbReference type="SUPFAM" id="SSF103473">
    <property type="entry name" value="MFS general substrate transporter"/>
    <property type="match status" value="1"/>
</dbReference>
<feature type="transmembrane region" description="Helical" evidence="9">
    <location>
        <begin position="148"/>
        <end position="169"/>
    </location>
</feature>
<dbReference type="GO" id="GO:0015293">
    <property type="term" value="F:symporter activity"/>
    <property type="evidence" value="ECO:0007669"/>
    <property type="project" value="UniProtKB-KW"/>
</dbReference>
<evidence type="ECO:0000259" key="10">
    <source>
        <dbReference type="PROSITE" id="PS50850"/>
    </source>
</evidence>
<evidence type="ECO:0000313" key="12">
    <source>
        <dbReference type="Proteomes" id="UP000044071"/>
    </source>
</evidence>
<gene>
    <name evidence="11" type="primary">proP_3</name>
    <name evidence="11" type="ORF">BN59_02037</name>
</gene>
<dbReference type="RefSeq" id="WP_081935107.1">
    <property type="nucleotide sequence ID" value="NZ_CCVW01000002.1"/>
</dbReference>
<feature type="transmembrane region" description="Helical" evidence="9">
    <location>
        <begin position="269"/>
        <end position="288"/>
    </location>
</feature>
<comment type="subcellular location">
    <subcellularLocation>
        <location evidence="1">Cell membrane</location>
        <topology evidence="1">Multi-pass membrane protein</topology>
    </subcellularLocation>
</comment>
<dbReference type="STRING" id="1034943.BN59_02037"/>
<feature type="domain" description="Major facilitator superfamily (MFS) profile" evidence="10">
    <location>
        <begin position="9"/>
        <end position="418"/>
    </location>
</feature>
<name>A0A078KXH9_9GAMM</name>